<dbReference type="InterPro" id="IPR018376">
    <property type="entry name" value="Enoyl-CoA_hyd/isom_CS"/>
</dbReference>
<keyword evidence="2" id="KW-0456">Lyase</keyword>
<dbReference type="CDD" id="cd06558">
    <property type="entry name" value="crotonase-like"/>
    <property type="match status" value="1"/>
</dbReference>
<organism evidence="6 7">
    <name type="scientific">Agrococcus citreus</name>
    <dbReference type="NCBI Taxonomy" id="84643"/>
    <lineage>
        <taxon>Bacteria</taxon>
        <taxon>Bacillati</taxon>
        <taxon>Actinomycetota</taxon>
        <taxon>Actinomycetes</taxon>
        <taxon>Micrococcales</taxon>
        <taxon>Microbacteriaceae</taxon>
        <taxon>Agrococcus</taxon>
    </lineage>
</organism>
<evidence type="ECO:0000313" key="7">
    <source>
        <dbReference type="Proteomes" id="UP001501266"/>
    </source>
</evidence>
<evidence type="ECO:0000256" key="5">
    <source>
        <dbReference type="RuleBase" id="RU003707"/>
    </source>
</evidence>
<sequence>MTAEEQQPDDAPVLVERHGHVLVATINRPQQRNALSSAVLAGIVAALDEAEGDGDVRAVVLTGGTKLFASGADVRELRSLTPAAYLRSPRQKAFARIAAFPKPLVAAVAGYVLGGGCEIAMSADIIVAADSAVLGQPEINLGILPGAGGTQRWSRVIGRFRAAELVLGATNVDAWTAKRMGMVSEVVPSEFVVVAGIRAAESLALFSPVAQRSAKASLRMSEEIGVSAGLDYEKAQLGVLLSTQDHFEGIDAFLEKRPAEFTGE</sequence>
<dbReference type="Gene3D" id="1.10.12.10">
    <property type="entry name" value="Lyase 2-enoyl-coa Hydratase, Chain A, domain 2"/>
    <property type="match status" value="1"/>
</dbReference>
<comment type="similarity">
    <text evidence="1 5">Belongs to the enoyl-CoA hydratase/isomerase family.</text>
</comment>
<name>A0ABN1YU79_9MICO</name>
<dbReference type="EMBL" id="BAAAKK010000004">
    <property type="protein sequence ID" value="GAA1422510.1"/>
    <property type="molecule type" value="Genomic_DNA"/>
</dbReference>
<comment type="catalytic activity">
    <reaction evidence="4">
        <text>a 4-saturated-(3S)-3-hydroxyacyl-CoA = a (3E)-enoyl-CoA + H2O</text>
        <dbReference type="Rhea" id="RHEA:20724"/>
        <dbReference type="ChEBI" id="CHEBI:15377"/>
        <dbReference type="ChEBI" id="CHEBI:58521"/>
        <dbReference type="ChEBI" id="CHEBI:137480"/>
        <dbReference type="EC" id="4.2.1.17"/>
    </reaction>
</comment>
<accession>A0ABN1YU79</accession>
<dbReference type="InterPro" id="IPR029045">
    <property type="entry name" value="ClpP/crotonase-like_dom_sf"/>
</dbReference>
<reference evidence="6 7" key="1">
    <citation type="journal article" date="2019" name="Int. J. Syst. Evol. Microbiol.">
        <title>The Global Catalogue of Microorganisms (GCM) 10K type strain sequencing project: providing services to taxonomists for standard genome sequencing and annotation.</title>
        <authorList>
            <consortium name="The Broad Institute Genomics Platform"/>
            <consortium name="The Broad Institute Genome Sequencing Center for Infectious Disease"/>
            <person name="Wu L."/>
            <person name="Ma J."/>
        </authorList>
    </citation>
    <scope>NUCLEOTIDE SEQUENCE [LARGE SCALE GENOMIC DNA]</scope>
    <source>
        <strain evidence="6 7">JCM 12398</strain>
    </source>
</reference>
<dbReference type="InterPro" id="IPR014748">
    <property type="entry name" value="Enoyl-CoA_hydra_C"/>
</dbReference>
<dbReference type="PROSITE" id="PS00166">
    <property type="entry name" value="ENOYL_COA_HYDRATASE"/>
    <property type="match status" value="1"/>
</dbReference>
<keyword evidence="7" id="KW-1185">Reference proteome</keyword>
<dbReference type="PANTHER" id="PTHR11941">
    <property type="entry name" value="ENOYL-COA HYDRATASE-RELATED"/>
    <property type="match status" value="1"/>
</dbReference>
<comment type="caution">
    <text evidence="6">The sequence shown here is derived from an EMBL/GenBank/DDBJ whole genome shotgun (WGS) entry which is preliminary data.</text>
</comment>
<evidence type="ECO:0000256" key="3">
    <source>
        <dbReference type="ARBA" id="ARBA00023709"/>
    </source>
</evidence>
<gene>
    <name evidence="6" type="ORF">GCM10009640_15360</name>
</gene>
<proteinExistence type="inferred from homology"/>
<evidence type="ECO:0000256" key="1">
    <source>
        <dbReference type="ARBA" id="ARBA00005254"/>
    </source>
</evidence>
<protein>
    <submittedName>
        <fullName evidence="6">2,3-dehydroadipyl-CoA hydratase</fullName>
    </submittedName>
</protein>
<evidence type="ECO:0000256" key="4">
    <source>
        <dbReference type="ARBA" id="ARBA00023717"/>
    </source>
</evidence>
<evidence type="ECO:0000313" key="6">
    <source>
        <dbReference type="EMBL" id="GAA1422510.1"/>
    </source>
</evidence>
<dbReference type="PANTHER" id="PTHR11941:SF54">
    <property type="entry name" value="ENOYL-COA HYDRATASE, MITOCHONDRIAL"/>
    <property type="match status" value="1"/>
</dbReference>
<dbReference type="RefSeq" id="WP_343919080.1">
    <property type="nucleotide sequence ID" value="NZ_BAAAKK010000004.1"/>
</dbReference>
<comment type="catalytic activity">
    <reaction evidence="3">
        <text>a (3S)-3-hydroxyacyl-CoA = a (2E)-enoyl-CoA + H2O</text>
        <dbReference type="Rhea" id="RHEA:16105"/>
        <dbReference type="ChEBI" id="CHEBI:15377"/>
        <dbReference type="ChEBI" id="CHEBI:57318"/>
        <dbReference type="ChEBI" id="CHEBI:58856"/>
        <dbReference type="EC" id="4.2.1.17"/>
    </reaction>
</comment>
<dbReference type="Gene3D" id="3.90.226.10">
    <property type="entry name" value="2-enoyl-CoA Hydratase, Chain A, domain 1"/>
    <property type="match status" value="1"/>
</dbReference>
<dbReference type="InterPro" id="IPR001753">
    <property type="entry name" value="Enoyl-CoA_hydra/iso"/>
</dbReference>
<dbReference type="Proteomes" id="UP001501266">
    <property type="component" value="Unassembled WGS sequence"/>
</dbReference>
<evidence type="ECO:0000256" key="2">
    <source>
        <dbReference type="ARBA" id="ARBA00023239"/>
    </source>
</evidence>
<dbReference type="SUPFAM" id="SSF52096">
    <property type="entry name" value="ClpP/crotonase"/>
    <property type="match status" value="1"/>
</dbReference>
<dbReference type="Pfam" id="PF00378">
    <property type="entry name" value="ECH_1"/>
    <property type="match status" value="1"/>
</dbReference>